<dbReference type="PANTHER" id="PTHR10795">
    <property type="entry name" value="PROPROTEIN CONVERTASE SUBTILISIN/KEXIN"/>
    <property type="match status" value="1"/>
</dbReference>
<proteinExistence type="inferred from homology"/>
<dbReference type="STRING" id="4577.A0A1D6I6S8"/>
<dbReference type="InterPro" id="IPR045051">
    <property type="entry name" value="SBT"/>
</dbReference>
<accession>A0A1D6I6S8</accession>
<keyword evidence="3" id="KW-0645">Protease</keyword>
<comment type="similarity">
    <text evidence="1">Belongs to the peptidase S8 family.</text>
</comment>
<evidence type="ECO:0000256" key="1">
    <source>
        <dbReference type="ARBA" id="ARBA00011073"/>
    </source>
</evidence>
<evidence type="ECO:0000256" key="2">
    <source>
        <dbReference type="ARBA" id="ARBA00022729"/>
    </source>
</evidence>
<dbReference type="GO" id="GO:0004252">
    <property type="term" value="F:serine-type endopeptidase activity"/>
    <property type="evidence" value="ECO:0007669"/>
    <property type="project" value="InterPro"/>
</dbReference>
<keyword evidence="2" id="KW-0732">Signal</keyword>
<dbReference type="AlphaFoldDB" id="A0A1D6I6S8"/>
<dbReference type="Gene3D" id="3.40.50.200">
    <property type="entry name" value="Peptidase S8/S53 domain"/>
    <property type="match status" value="1"/>
</dbReference>
<dbReference type="InParanoid" id="A0A1D6I6S8"/>
<name>A0A1D6I6S8_MAIZE</name>
<protein>
    <submittedName>
        <fullName evidence="3">Subtilisin-like protease SBT3.9</fullName>
    </submittedName>
</protein>
<evidence type="ECO:0000313" key="3">
    <source>
        <dbReference type="EMBL" id="ONM55774.1"/>
    </source>
</evidence>
<sequence length="106" mass="11796">MRVDPSHSAGILPESRFGEDSIIGVLDTGIWPESASFRDDGMSEAPRRWKGQCIAGDRFNATNCNRLASRLGFFHLVVLPAKDFITCLKVTRRILLVVSDIKFMIG</sequence>
<gene>
    <name evidence="3" type="ORF">ZEAMMB73_Zm00001d020897</name>
</gene>
<dbReference type="SMR" id="A0A1D6I6S8"/>
<reference evidence="3" key="1">
    <citation type="submission" date="2015-12" db="EMBL/GenBank/DDBJ databases">
        <title>Update maize B73 reference genome by single molecule sequencing technologies.</title>
        <authorList>
            <consortium name="Maize Genome Sequencing Project"/>
            <person name="Ware D."/>
        </authorList>
    </citation>
    <scope>NUCLEOTIDE SEQUENCE [LARGE SCALE GENOMIC DNA]</scope>
    <source>
        <tissue evidence="3">Seedling</tissue>
    </source>
</reference>
<dbReference type="GO" id="GO:0006508">
    <property type="term" value="P:proteolysis"/>
    <property type="evidence" value="ECO:0007669"/>
    <property type="project" value="UniProtKB-KW"/>
</dbReference>
<dbReference type="EMBL" id="CM007650">
    <property type="protein sequence ID" value="ONM55774.1"/>
    <property type="molecule type" value="Genomic_DNA"/>
</dbReference>
<dbReference type="InterPro" id="IPR036852">
    <property type="entry name" value="Peptidase_S8/S53_dom_sf"/>
</dbReference>
<organism evidence="3">
    <name type="scientific">Zea mays</name>
    <name type="common">Maize</name>
    <dbReference type="NCBI Taxonomy" id="4577"/>
    <lineage>
        <taxon>Eukaryota</taxon>
        <taxon>Viridiplantae</taxon>
        <taxon>Streptophyta</taxon>
        <taxon>Embryophyta</taxon>
        <taxon>Tracheophyta</taxon>
        <taxon>Spermatophyta</taxon>
        <taxon>Magnoliopsida</taxon>
        <taxon>Liliopsida</taxon>
        <taxon>Poales</taxon>
        <taxon>Poaceae</taxon>
        <taxon>PACMAD clade</taxon>
        <taxon>Panicoideae</taxon>
        <taxon>Andropogonodae</taxon>
        <taxon>Andropogoneae</taxon>
        <taxon>Tripsacinae</taxon>
        <taxon>Zea</taxon>
    </lineage>
</organism>
<dbReference type="SUPFAM" id="SSF52743">
    <property type="entry name" value="Subtilisin-like"/>
    <property type="match status" value="1"/>
</dbReference>
<keyword evidence="3" id="KW-0378">Hydrolase</keyword>